<proteinExistence type="predicted"/>
<dbReference type="Pfam" id="PF25931">
    <property type="entry name" value="DUF7976"/>
    <property type="match status" value="1"/>
</dbReference>
<name>A0ABD5YS28_9EURY</name>
<dbReference type="GeneID" id="76200078"/>
<reference evidence="1 2" key="1">
    <citation type="journal article" date="2019" name="Int. J. Syst. Evol. Microbiol.">
        <title>The Global Catalogue of Microorganisms (GCM) 10K type strain sequencing project: providing services to taxonomists for standard genome sequencing and annotation.</title>
        <authorList>
            <consortium name="The Broad Institute Genomics Platform"/>
            <consortium name="The Broad Institute Genome Sequencing Center for Infectious Disease"/>
            <person name="Wu L."/>
            <person name="Ma J."/>
        </authorList>
    </citation>
    <scope>NUCLEOTIDE SEQUENCE [LARGE SCALE GENOMIC DNA]</scope>
    <source>
        <strain evidence="1 2">RDMS1</strain>
    </source>
</reference>
<dbReference type="InterPro" id="IPR058282">
    <property type="entry name" value="DUF7976"/>
</dbReference>
<dbReference type="Proteomes" id="UP001596417">
    <property type="component" value="Unassembled WGS sequence"/>
</dbReference>
<accession>A0ABD5YS28</accession>
<protein>
    <submittedName>
        <fullName evidence="1">Uncharacterized protein</fullName>
    </submittedName>
</protein>
<organism evidence="1 2">
    <name type="scientific">Halocatena marina</name>
    <dbReference type="NCBI Taxonomy" id="2934937"/>
    <lineage>
        <taxon>Archaea</taxon>
        <taxon>Methanobacteriati</taxon>
        <taxon>Methanobacteriota</taxon>
        <taxon>Stenosarchaea group</taxon>
        <taxon>Halobacteria</taxon>
        <taxon>Halobacteriales</taxon>
        <taxon>Natronomonadaceae</taxon>
        <taxon>Halocatena</taxon>
    </lineage>
</organism>
<dbReference type="AlphaFoldDB" id="A0ABD5YS28"/>
<comment type="caution">
    <text evidence="1">The sequence shown here is derived from an EMBL/GenBank/DDBJ whole genome shotgun (WGS) entry which is preliminary data.</text>
</comment>
<evidence type="ECO:0000313" key="1">
    <source>
        <dbReference type="EMBL" id="MFC7190463.1"/>
    </source>
</evidence>
<keyword evidence="2" id="KW-1185">Reference proteome</keyword>
<dbReference type="EMBL" id="JBHTAX010000001">
    <property type="protein sequence ID" value="MFC7190463.1"/>
    <property type="molecule type" value="Genomic_DNA"/>
</dbReference>
<evidence type="ECO:0000313" key="2">
    <source>
        <dbReference type="Proteomes" id="UP001596417"/>
    </source>
</evidence>
<gene>
    <name evidence="1" type="ORF">ACFQL7_11805</name>
</gene>
<dbReference type="RefSeq" id="WP_264556075.1">
    <property type="nucleotide sequence ID" value="NZ_CP109979.1"/>
</dbReference>
<sequence length="73" mass="8481">MGVENDPEKAAFLREIAEEVRDETESNSEQVAAILYRVSDIYDESEDTTPQDIYLNMRYILNVKEQGGIKRRQ</sequence>